<evidence type="ECO:0000256" key="1">
    <source>
        <dbReference type="SAM" id="MobiDB-lite"/>
    </source>
</evidence>
<dbReference type="EMBL" id="JAINUF010000008">
    <property type="protein sequence ID" value="KAJ8352794.1"/>
    <property type="molecule type" value="Genomic_DNA"/>
</dbReference>
<evidence type="ECO:0000313" key="3">
    <source>
        <dbReference type="Proteomes" id="UP001152622"/>
    </source>
</evidence>
<feature type="region of interest" description="Disordered" evidence="1">
    <location>
        <begin position="71"/>
        <end position="119"/>
    </location>
</feature>
<feature type="compositionally biased region" description="Basic residues" evidence="1">
    <location>
        <begin position="82"/>
        <end position="119"/>
    </location>
</feature>
<keyword evidence="3" id="KW-1185">Reference proteome</keyword>
<dbReference type="AlphaFoldDB" id="A0A9Q1IUD9"/>
<sequence length="119" mass="13637">MWVTGSLQSVGPKAMFLWPIGGGAPAGRVWYSEKKRENSTKGSDSPRCRYLGAENGSESIFRSVIRLGRPSEAQQNDAWAAQRRRHGNPLSRHLRGSAGRWRRAKRAEKRRGRFRRRKF</sequence>
<protein>
    <submittedName>
        <fullName evidence="2">Uncharacterized protein</fullName>
    </submittedName>
</protein>
<accession>A0A9Q1IUD9</accession>
<comment type="caution">
    <text evidence="2">The sequence shown here is derived from an EMBL/GenBank/DDBJ whole genome shotgun (WGS) entry which is preliminary data.</text>
</comment>
<gene>
    <name evidence="2" type="ORF">SKAU_G00242700</name>
</gene>
<proteinExistence type="predicted"/>
<organism evidence="2 3">
    <name type="scientific">Synaphobranchus kaupii</name>
    <name type="common">Kaup's arrowtooth eel</name>
    <dbReference type="NCBI Taxonomy" id="118154"/>
    <lineage>
        <taxon>Eukaryota</taxon>
        <taxon>Metazoa</taxon>
        <taxon>Chordata</taxon>
        <taxon>Craniata</taxon>
        <taxon>Vertebrata</taxon>
        <taxon>Euteleostomi</taxon>
        <taxon>Actinopterygii</taxon>
        <taxon>Neopterygii</taxon>
        <taxon>Teleostei</taxon>
        <taxon>Anguilliformes</taxon>
        <taxon>Synaphobranchidae</taxon>
        <taxon>Synaphobranchus</taxon>
    </lineage>
</organism>
<reference evidence="2" key="1">
    <citation type="journal article" date="2023" name="Science">
        <title>Genome structures resolve the early diversification of teleost fishes.</title>
        <authorList>
            <person name="Parey E."/>
            <person name="Louis A."/>
            <person name="Montfort J."/>
            <person name="Bouchez O."/>
            <person name="Roques C."/>
            <person name="Iampietro C."/>
            <person name="Lluch J."/>
            <person name="Castinel A."/>
            <person name="Donnadieu C."/>
            <person name="Desvignes T."/>
            <person name="Floi Bucao C."/>
            <person name="Jouanno E."/>
            <person name="Wen M."/>
            <person name="Mejri S."/>
            <person name="Dirks R."/>
            <person name="Jansen H."/>
            <person name="Henkel C."/>
            <person name="Chen W.J."/>
            <person name="Zahm M."/>
            <person name="Cabau C."/>
            <person name="Klopp C."/>
            <person name="Thompson A.W."/>
            <person name="Robinson-Rechavi M."/>
            <person name="Braasch I."/>
            <person name="Lecointre G."/>
            <person name="Bobe J."/>
            <person name="Postlethwait J.H."/>
            <person name="Berthelot C."/>
            <person name="Roest Crollius H."/>
            <person name="Guiguen Y."/>
        </authorList>
    </citation>
    <scope>NUCLEOTIDE SEQUENCE</scope>
    <source>
        <strain evidence="2">WJC10195</strain>
    </source>
</reference>
<name>A0A9Q1IUD9_SYNKA</name>
<evidence type="ECO:0000313" key="2">
    <source>
        <dbReference type="EMBL" id="KAJ8352794.1"/>
    </source>
</evidence>
<dbReference type="Proteomes" id="UP001152622">
    <property type="component" value="Chromosome 8"/>
</dbReference>